<keyword evidence="3" id="KW-1185">Reference proteome</keyword>
<dbReference type="Pfam" id="PF12850">
    <property type="entry name" value="Metallophos_2"/>
    <property type="match status" value="1"/>
</dbReference>
<reference evidence="2" key="1">
    <citation type="journal article" date="2014" name="Int. J. Syst. Evol. Microbiol.">
        <title>Complete genome sequence of Corynebacterium casei LMG S-19264T (=DSM 44701T), isolated from a smear-ripened cheese.</title>
        <authorList>
            <consortium name="US DOE Joint Genome Institute (JGI-PGF)"/>
            <person name="Walter F."/>
            <person name="Albersmeier A."/>
            <person name="Kalinowski J."/>
            <person name="Ruckert C."/>
        </authorList>
    </citation>
    <scope>NUCLEOTIDE SEQUENCE</scope>
    <source>
        <strain evidence="2">JCM 19596</strain>
    </source>
</reference>
<reference evidence="2" key="2">
    <citation type="submission" date="2020-09" db="EMBL/GenBank/DDBJ databases">
        <authorList>
            <person name="Sun Q."/>
            <person name="Ohkuma M."/>
        </authorList>
    </citation>
    <scope>NUCLEOTIDE SEQUENCE</scope>
    <source>
        <strain evidence="2">JCM 19596</strain>
    </source>
</reference>
<comment type="caution">
    <text evidence="2">The sequence shown here is derived from an EMBL/GenBank/DDBJ whole genome shotgun (WGS) entry which is preliminary data.</text>
</comment>
<protein>
    <submittedName>
        <fullName evidence="2">Phosphoesterase</fullName>
    </submittedName>
</protein>
<dbReference type="PANTHER" id="PTHR39323">
    <property type="entry name" value="BLR1149 PROTEIN"/>
    <property type="match status" value="1"/>
</dbReference>
<dbReference type="Gene3D" id="3.60.21.10">
    <property type="match status" value="1"/>
</dbReference>
<dbReference type="PIRSF" id="PIRSF000887">
    <property type="entry name" value="Pesterase_MJ0037"/>
    <property type="match status" value="1"/>
</dbReference>
<dbReference type="EMBL" id="BMPG01000001">
    <property type="protein sequence ID" value="GGL54256.1"/>
    <property type="molecule type" value="Genomic_DNA"/>
</dbReference>
<sequence length="254" mass="27522">MARVDPVPDAPAAVAHADGERALVVADYHAGIERSLRRDGLEVRSHAAERRERLLDLLDRTAPDRMVFLGDLGHHIGEPDGEEREELEALVDAIDVPVTLVKGNHDGKLDAVVDSVTAGDGIRVGDVGFTHGHTWPARRVLDADVVCMGHEHPTVRLADDVGGSRVERVWLRGPLDPAPFEAHYDDFNLSGDPSAEPGHTFGELVVFPAFNDLSSGTWVNVDGQEFLAPFLPAALPEADAYLLDGTRLGPYRSL</sequence>
<evidence type="ECO:0000313" key="2">
    <source>
        <dbReference type="EMBL" id="GGL54256.1"/>
    </source>
</evidence>
<dbReference type="AlphaFoldDB" id="A0A830F4H4"/>
<dbReference type="CDD" id="cd07391">
    <property type="entry name" value="MPP_PF1019"/>
    <property type="match status" value="1"/>
</dbReference>
<dbReference type="OrthoDB" id="10013at2157"/>
<dbReference type="Proteomes" id="UP000607197">
    <property type="component" value="Unassembled WGS sequence"/>
</dbReference>
<feature type="domain" description="Calcineurin-like phosphoesterase" evidence="1">
    <location>
        <begin position="23"/>
        <end position="154"/>
    </location>
</feature>
<dbReference type="InterPro" id="IPR029052">
    <property type="entry name" value="Metallo-depent_PP-like"/>
</dbReference>
<dbReference type="InterPro" id="IPR024173">
    <property type="entry name" value="Pesterase_MJ0037-like"/>
</dbReference>
<evidence type="ECO:0000259" key="1">
    <source>
        <dbReference type="Pfam" id="PF12850"/>
    </source>
</evidence>
<organism evidence="2 3">
    <name type="scientific">Halocalculus aciditolerans</name>
    <dbReference type="NCBI Taxonomy" id="1383812"/>
    <lineage>
        <taxon>Archaea</taxon>
        <taxon>Methanobacteriati</taxon>
        <taxon>Methanobacteriota</taxon>
        <taxon>Stenosarchaea group</taxon>
        <taxon>Halobacteria</taxon>
        <taxon>Halobacteriales</taxon>
        <taxon>Halobacteriaceae</taxon>
        <taxon>Halocalculus</taxon>
    </lineage>
</organism>
<dbReference type="SUPFAM" id="SSF56300">
    <property type="entry name" value="Metallo-dependent phosphatases"/>
    <property type="match status" value="1"/>
</dbReference>
<evidence type="ECO:0000313" key="3">
    <source>
        <dbReference type="Proteomes" id="UP000607197"/>
    </source>
</evidence>
<name>A0A830F4H4_9EURY</name>
<gene>
    <name evidence="2" type="ORF">GCM10009039_10520</name>
</gene>
<dbReference type="RefSeq" id="WP_188976549.1">
    <property type="nucleotide sequence ID" value="NZ_BMPG01000001.1"/>
</dbReference>
<proteinExistence type="predicted"/>
<accession>A0A830F4H4</accession>
<dbReference type="InterPro" id="IPR024654">
    <property type="entry name" value="Calcineurin-like_PHP_lpxH"/>
</dbReference>
<dbReference type="PANTHER" id="PTHR39323:SF1">
    <property type="entry name" value="BLR1149 PROTEIN"/>
    <property type="match status" value="1"/>
</dbReference>